<dbReference type="Gene3D" id="2.40.50.100">
    <property type="match status" value="1"/>
</dbReference>
<proteinExistence type="predicted"/>
<dbReference type="SUPFAM" id="SSF50331">
    <property type="entry name" value="MOP-like"/>
    <property type="match status" value="1"/>
</dbReference>
<evidence type="ECO:0000256" key="1">
    <source>
        <dbReference type="ARBA" id="ARBA00022505"/>
    </source>
</evidence>
<dbReference type="InterPro" id="IPR004606">
    <property type="entry name" value="Mop_domain"/>
</dbReference>
<reference evidence="4 5" key="1">
    <citation type="submission" date="2021-02" db="EMBL/GenBank/DDBJ databases">
        <authorList>
            <person name="Han P."/>
        </authorList>
    </citation>
    <scope>NUCLEOTIDE SEQUENCE [LARGE SCALE GENOMIC DNA]</scope>
    <source>
        <strain evidence="4">Candidatus Nitrospira sp. ZN2</strain>
    </source>
</reference>
<dbReference type="Pfam" id="PF03459">
    <property type="entry name" value="TOBE"/>
    <property type="match status" value="1"/>
</dbReference>
<keyword evidence="1 2" id="KW-0500">Molybdenum</keyword>
<dbReference type="InterPro" id="IPR005116">
    <property type="entry name" value="Transp-assoc_OB_typ1"/>
</dbReference>
<dbReference type="NCBIfam" id="TIGR00638">
    <property type="entry name" value="Mop"/>
    <property type="match status" value="1"/>
</dbReference>
<accession>A0ABM8S289</accession>
<feature type="domain" description="Mop" evidence="3">
    <location>
        <begin position="2"/>
        <end position="67"/>
    </location>
</feature>
<evidence type="ECO:0000313" key="4">
    <source>
        <dbReference type="EMBL" id="CAE6784798.1"/>
    </source>
</evidence>
<protein>
    <submittedName>
        <fullName evidence="4">Molybdenum-pterin-binding protein 2</fullName>
    </submittedName>
</protein>
<sequence>MKLSARNQFQGTVVRINEGQAMAEVVVKVGTLEFVAAITEGSVKNMGLTVNDQVTVAVKATEVMIGK</sequence>
<organism evidence="4 5">
    <name type="scientific">Nitrospira defluvii</name>
    <dbReference type="NCBI Taxonomy" id="330214"/>
    <lineage>
        <taxon>Bacteria</taxon>
        <taxon>Pseudomonadati</taxon>
        <taxon>Nitrospirota</taxon>
        <taxon>Nitrospiria</taxon>
        <taxon>Nitrospirales</taxon>
        <taxon>Nitrospiraceae</taxon>
        <taxon>Nitrospira</taxon>
    </lineage>
</organism>
<dbReference type="InterPro" id="IPR008995">
    <property type="entry name" value="Mo/tungstate-bd_C_term_dom"/>
</dbReference>
<dbReference type="Proteomes" id="UP000675880">
    <property type="component" value="Unassembled WGS sequence"/>
</dbReference>
<keyword evidence="5" id="KW-1185">Reference proteome</keyword>
<evidence type="ECO:0000256" key="2">
    <source>
        <dbReference type="PROSITE-ProRule" id="PRU01213"/>
    </source>
</evidence>
<comment type="caution">
    <text evidence="4">The sequence shown here is derived from an EMBL/GenBank/DDBJ whole genome shotgun (WGS) entry which is preliminary data.</text>
</comment>
<dbReference type="EMBL" id="CAJNBJ010000018">
    <property type="protein sequence ID" value="CAE6784798.1"/>
    <property type="molecule type" value="Genomic_DNA"/>
</dbReference>
<evidence type="ECO:0000259" key="3">
    <source>
        <dbReference type="PROSITE" id="PS51866"/>
    </source>
</evidence>
<evidence type="ECO:0000313" key="5">
    <source>
        <dbReference type="Proteomes" id="UP000675880"/>
    </source>
</evidence>
<name>A0ABM8S289_9BACT</name>
<gene>
    <name evidence="4" type="primary">mopII</name>
    <name evidence="4" type="ORF">NSPZN2_50055</name>
</gene>
<dbReference type="RefSeq" id="WP_213043654.1">
    <property type="nucleotide sequence ID" value="NZ_CAJNBJ010000018.1"/>
</dbReference>
<dbReference type="PROSITE" id="PS51866">
    <property type="entry name" value="MOP"/>
    <property type="match status" value="1"/>
</dbReference>